<keyword evidence="1" id="KW-0472">Membrane</keyword>
<feature type="transmembrane region" description="Helical" evidence="1">
    <location>
        <begin position="12"/>
        <end position="31"/>
    </location>
</feature>
<dbReference type="InterPro" id="IPR019206">
    <property type="entry name" value="DUF2085_TM"/>
</dbReference>
<sequence>MNKSAPAATSAWLARNWFLIFALVYGLWVWAPFLSPLLMRLGWDGPANAIYFVYSFFCHQLPERSYFLFGQKSSYSLPEIQAVWVDTINPLVLRKFRGTAEIGWKVAWSDRMISFYGGIWLSALIWYPLRRRIKNLHPLMLGFLLLPIAVDGITHLVSDMAGIGMGFRDTNLWLAALTNHAFSSTFYIGDALGSFNSWMRILTGLFAGLGIVWFAFPYISETILD</sequence>
<proteinExistence type="predicted"/>
<evidence type="ECO:0000256" key="1">
    <source>
        <dbReference type="SAM" id="Phobius"/>
    </source>
</evidence>
<dbReference type="Pfam" id="PF09858">
    <property type="entry name" value="DUF2085"/>
    <property type="match status" value="1"/>
</dbReference>
<feature type="transmembrane region" description="Helical" evidence="1">
    <location>
        <begin position="113"/>
        <end position="129"/>
    </location>
</feature>
<dbReference type="AlphaFoldDB" id="A0A8J6TEN7"/>
<feature type="transmembrane region" description="Helical" evidence="1">
    <location>
        <begin position="136"/>
        <end position="158"/>
    </location>
</feature>
<comment type="caution">
    <text evidence="2">The sequence shown here is derived from an EMBL/GenBank/DDBJ whole genome shotgun (WGS) entry which is preliminary data.</text>
</comment>
<reference evidence="2 3" key="1">
    <citation type="submission" date="2020-08" db="EMBL/GenBank/DDBJ databases">
        <title>Bridging the membrane lipid divide: bacteria of the FCB group superphylum have the potential to synthesize archaeal ether lipids.</title>
        <authorList>
            <person name="Villanueva L."/>
            <person name="Von Meijenfeldt F.A.B."/>
            <person name="Westbye A.B."/>
            <person name="Yadav S."/>
            <person name="Hopmans E.C."/>
            <person name="Dutilh B.E."/>
            <person name="Sinninghe Damste J.S."/>
        </authorList>
    </citation>
    <scope>NUCLEOTIDE SEQUENCE [LARGE SCALE GENOMIC DNA]</scope>
    <source>
        <strain evidence="2">NIOZ-UU36</strain>
    </source>
</reference>
<feature type="transmembrane region" description="Helical" evidence="1">
    <location>
        <begin position="170"/>
        <end position="189"/>
    </location>
</feature>
<gene>
    <name evidence="2" type="ORF">H8E29_06000</name>
</gene>
<evidence type="ECO:0000313" key="2">
    <source>
        <dbReference type="EMBL" id="MBC8334798.1"/>
    </source>
</evidence>
<keyword evidence="1" id="KW-0812">Transmembrane</keyword>
<protein>
    <submittedName>
        <fullName evidence="2">DUF2085 domain-containing protein</fullName>
    </submittedName>
</protein>
<dbReference type="Proteomes" id="UP000614469">
    <property type="component" value="Unassembled WGS sequence"/>
</dbReference>
<accession>A0A8J6TEN7</accession>
<feature type="transmembrane region" description="Helical" evidence="1">
    <location>
        <begin position="201"/>
        <end position="219"/>
    </location>
</feature>
<dbReference type="EMBL" id="JACNJN010000080">
    <property type="protein sequence ID" value="MBC8334798.1"/>
    <property type="molecule type" value="Genomic_DNA"/>
</dbReference>
<name>A0A8J6TEN7_9CHLR</name>
<keyword evidence="1" id="KW-1133">Transmembrane helix</keyword>
<organism evidence="2 3">
    <name type="scientific">Candidatus Desulfolinea nitratireducens</name>
    <dbReference type="NCBI Taxonomy" id="2841698"/>
    <lineage>
        <taxon>Bacteria</taxon>
        <taxon>Bacillati</taxon>
        <taxon>Chloroflexota</taxon>
        <taxon>Anaerolineae</taxon>
        <taxon>Anaerolineales</taxon>
        <taxon>Anaerolineales incertae sedis</taxon>
        <taxon>Candidatus Desulfolinea</taxon>
    </lineage>
</organism>
<evidence type="ECO:0000313" key="3">
    <source>
        <dbReference type="Proteomes" id="UP000614469"/>
    </source>
</evidence>